<organism evidence="1 2">
    <name type="scientific">Araneus ventricosus</name>
    <name type="common">Orbweaver spider</name>
    <name type="synonym">Epeira ventricosa</name>
    <dbReference type="NCBI Taxonomy" id="182803"/>
    <lineage>
        <taxon>Eukaryota</taxon>
        <taxon>Metazoa</taxon>
        <taxon>Ecdysozoa</taxon>
        <taxon>Arthropoda</taxon>
        <taxon>Chelicerata</taxon>
        <taxon>Arachnida</taxon>
        <taxon>Araneae</taxon>
        <taxon>Araneomorphae</taxon>
        <taxon>Entelegynae</taxon>
        <taxon>Araneoidea</taxon>
        <taxon>Araneidae</taxon>
        <taxon>Araneus</taxon>
    </lineage>
</organism>
<protein>
    <submittedName>
        <fullName evidence="1">Uncharacterized protein</fullName>
    </submittedName>
</protein>
<keyword evidence="2" id="KW-1185">Reference proteome</keyword>
<dbReference type="EMBL" id="BGPR01070604">
    <property type="protein sequence ID" value="GBO44011.1"/>
    <property type="molecule type" value="Genomic_DNA"/>
</dbReference>
<gene>
    <name evidence="1" type="ORF">AVEN_34444_1</name>
</gene>
<name>A0A4Y2X371_ARAVE</name>
<evidence type="ECO:0000313" key="2">
    <source>
        <dbReference type="Proteomes" id="UP000499080"/>
    </source>
</evidence>
<accession>A0A4Y2X371</accession>
<evidence type="ECO:0000313" key="1">
    <source>
        <dbReference type="EMBL" id="GBO44011.1"/>
    </source>
</evidence>
<sequence>MARVSARLRNVRLVRFHFCPMSIQPFSCRNGIRHWGMGGILSAWSTVRSSLCFLHFCIPRGLVVGIPFSHPGGSGSILGVGNLLSHVHSTGLVTVMASGTVDGRHSVRLVNGSVLAAFPSFLHPTWFSGWDTFLSPRRLGFNCGCGKPFVPCPFNRFSCRNGIRHWGMGGILSAWSTVRSSLCFLHFCIPRGLVVGIPFSHPGGSGSIPGVGNLLSHVHSTGSVAVMASGTGTWTGVLFVTINR</sequence>
<proteinExistence type="predicted"/>
<dbReference type="Proteomes" id="UP000499080">
    <property type="component" value="Unassembled WGS sequence"/>
</dbReference>
<reference evidence="1 2" key="1">
    <citation type="journal article" date="2019" name="Sci. Rep.">
        <title>Orb-weaving spider Araneus ventricosus genome elucidates the spidroin gene catalogue.</title>
        <authorList>
            <person name="Kono N."/>
            <person name="Nakamura H."/>
            <person name="Ohtoshi R."/>
            <person name="Moran D.A.P."/>
            <person name="Shinohara A."/>
            <person name="Yoshida Y."/>
            <person name="Fujiwara M."/>
            <person name="Mori M."/>
            <person name="Tomita M."/>
            <person name="Arakawa K."/>
        </authorList>
    </citation>
    <scope>NUCLEOTIDE SEQUENCE [LARGE SCALE GENOMIC DNA]</scope>
</reference>
<comment type="caution">
    <text evidence="1">The sequence shown here is derived from an EMBL/GenBank/DDBJ whole genome shotgun (WGS) entry which is preliminary data.</text>
</comment>
<dbReference type="AlphaFoldDB" id="A0A4Y2X371"/>